<keyword evidence="9" id="KW-1185">Reference proteome</keyword>
<keyword evidence="4" id="KW-0010">Activator</keyword>
<dbReference type="SUPFAM" id="SSF46785">
    <property type="entry name" value="Winged helix' DNA-binding domain"/>
    <property type="match status" value="1"/>
</dbReference>
<dbReference type="EMBL" id="JADOUE010000001">
    <property type="protein sequence ID" value="MBG6121770.1"/>
    <property type="molecule type" value="Genomic_DNA"/>
</dbReference>
<dbReference type="GO" id="GO:0003700">
    <property type="term" value="F:DNA-binding transcription factor activity"/>
    <property type="evidence" value="ECO:0007669"/>
    <property type="project" value="InterPro"/>
</dbReference>
<dbReference type="GO" id="GO:0032993">
    <property type="term" value="C:protein-DNA complex"/>
    <property type="evidence" value="ECO:0007669"/>
    <property type="project" value="TreeGrafter"/>
</dbReference>
<reference evidence="8" key="1">
    <citation type="submission" date="2020-11" db="EMBL/GenBank/DDBJ databases">
        <title>Sequencing the genomes of 1000 actinobacteria strains.</title>
        <authorList>
            <person name="Klenk H.-P."/>
        </authorList>
    </citation>
    <scope>NUCLEOTIDE SEQUENCE</scope>
    <source>
        <strain evidence="8">DSM 45632</strain>
    </source>
</reference>
<dbReference type="InterPro" id="IPR000847">
    <property type="entry name" value="LysR_HTH_N"/>
</dbReference>
<comment type="similarity">
    <text evidence="1">Belongs to the LysR transcriptional regulatory family.</text>
</comment>
<dbReference type="InterPro" id="IPR036388">
    <property type="entry name" value="WH-like_DNA-bd_sf"/>
</dbReference>
<evidence type="ECO:0000256" key="1">
    <source>
        <dbReference type="ARBA" id="ARBA00009437"/>
    </source>
</evidence>
<evidence type="ECO:0000313" key="8">
    <source>
        <dbReference type="EMBL" id="MBG6121770.1"/>
    </source>
</evidence>
<dbReference type="Pfam" id="PF00126">
    <property type="entry name" value="HTH_1"/>
    <property type="match status" value="1"/>
</dbReference>
<evidence type="ECO:0000256" key="3">
    <source>
        <dbReference type="ARBA" id="ARBA00023125"/>
    </source>
</evidence>
<proteinExistence type="inferred from homology"/>
<dbReference type="InterPro" id="IPR005119">
    <property type="entry name" value="LysR_subst-bd"/>
</dbReference>
<dbReference type="RefSeq" id="WP_196824272.1">
    <property type="nucleotide sequence ID" value="NZ_CP046980.1"/>
</dbReference>
<dbReference type="PROSITE" id="PS50931">
    <property type="entry name" value="HTH_LYSR"/>
    <property type="match status" value="1"/>
</dbReference>
<evidence type="ECO:0000256" key="2">
    <source>
        <dbReference type="ARBA" id="ARBA00023015"/>
    </source>
</evidence>
<keyword evidence="2" id="KW-0805">Transcription regulation</keyword>
<dbReference type="Gene3D" id="1.10.10.10">
    <property type="entry name" value="Winged helix-like DNA-binding domain superfamily/Winged helix DNA-binding domain"/>
    <property type="match status" value="1"/>
</dbReference>
<dbReference type="CDD" id="cd08411">
    <property type="entry name" value="PBP2_OxyR"/>
    <property type="match status" value="1"/>
</dbReference>
<name>A0A931GTF0_9CORY</name>
<evidence type="ECO:0000256" key="6">
    <source>
        <dbReference type="ARBA" id="ARBA00040885"/>
    </source>
</evidence>
<dbReference type="PANTHER" id="PTHR30346">
    <property type="entry name" value="TRANSCRIPTIONAL DUAL REGULATOR HCAR-RELATED"/>
    <property type="match status" value="1"/>
</dbReference>
<gene>
    <name evidence="8" type="ORF">IW254_000739</name>
</gene>
<dbReference type="SUPFAM" id="SSF53850">
    <property type="entry name" value="Periplasmic binding protein-like II"/>
    <property type="match status" value="1"/>
</dbReference>
<accession>A0A931GTF0</accession>
<dbReference type="Pfam" id="PF03466">
    <property type="entry name" value="LysR_substrate"/>
    <property type="match status" value="1"/>
</dbReference>
<dbReference type="PRINTS" id="PR00039">
    <property type="entry name" value="HTHLYSR"/>
</dbReference>
<keyword evidence="3" id="KW-0238">DNA-binding</keyword>
<evidence type="ECO:0000259" key="7">
    <source>
        <dbReference type="PROSITE" id="PS50931"/>
    </source>
</evidence>
<dbReference type="InterPro" id="IPR036390">
    <property type="entry name" value="WH_DNA-bd_sf"/>
</dbReference>
<dbReference type="GO" id="GO:0003677">
    <property type="term" value="F:DNA binding"/>
    <property type="evidence" value="ECO:0007669"/>
    <property type="project" value="UniProtKB-KW"/>
</dbReference>
<sequence>MNKEYKPTLAQLRTFVTVAENRHFGTAAAKLGISQPSLSQALVALETGLGIKLIERSTRKVIVTPAGAALLPYAQATLEAAETFVARSRGAHGVLNGPLVIGMIPTVAPYLLPSLLRLCREHFPELEPRIVEETTPVLLDQLRDGLIDLAVVATASERSGLTSRMLYDENFVVALPSHHALAGRDDLSLEELRELDLLLLDDGHCLRDQVIELCHLAQVSTNEITESVSRVSSLTTIVQLVAAGFGATLLPEDAVAAEGVRPGVAIARFAPTVSAERQVRLTYRASSTRVEEFETFGTLITQAHEDTLAAAGTINAGATA</sequence>
<organism evidence="8 9">
    <name type="scientific">Corynebacterium aquatimens</name>
    <dbReference type="NCBI Taxonomy" id="1190508"/>
    <lineage>
        <taxon>Bacteria</taxon>
        <taxon>Bacillati</taxon>
        <taxon>Actinomycetota</taxon>
        <taxon>Actinomycetes</taxon>
        <taxon>Mycobacteriales</taxon>
        <taxon>Corynebacteriaceae</taxon>
        <taxon>Corynebacterium</taxon>
    </lineage>
</organism>
<dbReference type="FunFam" id="1.10.10.10:FF:000001">
    <property type="entry name" value="LysR family transcriptional regulator"/>
    <property type="match status" value="1"/>
</dbReference>
<evidence type="ECO:0000256" key="5">
    <source>
        <dbReference type="ARBA" id="ARBA00023163"/>
    </source>
</evidence>
<dbReference type="PANTHER" id="PTHR30346:SF26">
    <property type="entry name" value="HYDROGEN PEROXIDE-INDUCIBLE GENES ACTIVATOR"/>
    <property type="match status" value="1"/>
</dbReference>
<feature type="domain" description="HTH lysR-type" evidence="7">
    <location>
        <begin position="7"/>
        <end position="64"/>
    </location>
</feature>
<evidence type="ECO:0000313" key="9">
    <source>
        <dbReference type="Proteomes" id="UP000658613"/>
    </source>
</evidence>
<dbReference type="Gene3D" id="3.40.190.10">
    <property type="entry name" value="Periplasmic binding protein-like II"/>
    <property type="match status" value="2"/>
</dbReference>
<protein>
    <recommendedName>
        <fullName evidence="6">Probable hydrogen peroxide-inducible genes activator</fullName>
    </recommendedName>
</protein>
<comment type="caution">
    <text evidence="8">The sequence shown here is derived from an EMBL/GenBank/DDBJ whole genome shotgun (WGS) entry which is preliminary data.</text>
</comment>
<dbReference type="AlphaFoldDB" id="A0A931GTF0"/>
<evidence type="ECO:0000256" key="4">
    <source>
        <dbReference type="ARBA" id="ARBA00023159"/>
    </source>
</evidence>
<keyword evidence="5" id="KW-0804">Transcription</keyword>
<dbReference type="Proteomes" id="UP000658613">
    <property type="component" value="Unassembled WGS sequence"/>
</dbReference>